<dbReference type="Gene3D" id="3.40.50.1820">
    <property type="entry name" value="alpha/beta hydrolase"/>
    <property type="match status" value="1"/>
</dbReference>
<dbReference type="GO" id="GO:0016747">
    <property type="term" value="F:acyltransferase activity, transferring groups other than amino-acyl groups"/>
    <property type="evidence" value="ECO:0007669"/>
    <property type="project" value="TreeGrafter"/>
</dbReference>
<accession>A0A7K3LT67</accession>
<dbReference type="PANTHER" id="PTHR48098">
    <property type="entry name" value="ENTEROCHELIN ESTERASE-RELATED"/>
    <property type="match status" value="1"/>
</dbReference>
<dbReference type="InterPro" id="IPR050583">
    <property type="entry name" value="Mycobacterial_A85_antigen"/>
</dbReference>
<dbReference type="RefSeq" id="WP_059039046.1">
    <property type="nucleotide sequence ID" value="NZ_JAADZU010000068.1"/>
</dbReference>
<protein>
    <submittedName>
        <fullName evidence="1">Esterase family protein</fullName>
    </submittedName>
</protein>
<dbReference type="AlphaFoldDB" id="A0A7K3LT67"/>
<dbReference type="InterPro" id="IPR000801">
    <property type="entry name" value="Esterase-like"/>
</dbReference>
<gene>
    <name evidence="1" type="ORF">GYA93_17970</name>
</gene>
<proteinExistence type="predicted"/>
<evidence type="ECO:0000313" key="2">
    <source>
        <dbReference type="Proteomes" id="UP000466307"/>
    </source>
</evidence>
<dbReference type="PANTHER" id="PTHR48098:SF1">
    <property type="entry name" value="DIACYLGLYCEROL ACYLTRANSFERASE_MYCOLYLTRANSFERASE AG85A"/>
    <property type="match status" value="1"/>
</dbReference>
<dbReference type="SUPFAM" id="SSF53474">
    <property type="entry name" value="alpha/beta-Hydrolases"/>
    <property type="match status" value="1"/>
</dbReference>
<organism evidence="1 2">
    <name type="scientific">Gordonia desulfuricans</name>
    <dbReference type="NCBI Taxonomy" id="89051"/>
    <lineage>
        <taxon>Bacteria</taxon>
        <taxon>Bacillati</taxon>
        <taxon>Actinomycetota</taxon>
        <taxon>Actinomycetes</taxon>
        <taxon>Mycobacteriales</taxon>
        <taxon>Gordoniaceae</taxon>
        <taxon>Gordonia</taxon>
    </lineage>
</organism>
<evidence type="ECO:0000313" key="1">
    <source>
        <dbReference type="EMBL" id="NDK91448.1"/>
    </source>
</evidence>
<dbReference type="Pfam" id="PF00756">
    <property type="entry name" value="Esterase"/>
    <property type="match status" value="1"/>
</dbReference>
<dbReference type="Proteomes" id="UP000466307">
    <property type="component" value="Unassembled WGS sequence"/>
</dbReference>
<dbReference type="EMBL" id="JAADZU010000068">
    <property type="protein sequence ID" value="NDK91448.1"/>
    <property type="molecule type" value="Genomic_DNA"/>
</dbReference>
<dbReference type="InterPro" id="IPR029058">
    <property type="entry name" value="AB_hydrolase_fold"/>
</dbReference>
<name>A0A7K3LT67_9ACTN</name>
<comment type="caution">
    <text evidence="1">The sequence shown here is derived from an EMBL/GenBank/DDBJ whole genome shotgun (WGS) entry which is preliminary data.</text>
</comment>
<sequence>MDTIIVEAVVIVGIICVLALLPMSPLPAVAQAFPNSSPTRGERVSSVAVHSPSMNRDIDLTVITPADNSRPRGVLYLMNGAAGGENEANWLHKTDLVRFLADKDVYVVIPTQGAYTYYTDWLRSDPRLGVNKWSTFLGEELPSIIDSRYPTNGHNVIAGISGSATSALNLAIEHPGRFRAVASYSGCAATSDAFGQLAVRSVVELRGQSDATNMWGAYGGPVWRAHDPVVHADKLRGLTLFLSSASGLPGEHDSSREVPDPAHLIDQLAVGGGIEAATMYCTRQLQDRLENLGIPATFDFVTRGTHSWPYFQEAMHRSWPFLAPALGD</sequence>
<keyword evidence="2" id="KW-1185">Reference proteome</keyword>
<reference evidence="1 2" key="1">
    <citation type="submission" date="2020-01" db="EMBL/GenBank/DDBJ databases">
        <title>Investigation of new actinobacteria for the biodesulphurisation of diesel fuel.</title>
        <authorList>
            <person name="Athi Narayanan S.M."/>
        </authorList>
    </citation>
    <scope>NUCLEOTIDE SEQUENCE [LARGE SCALE GENOMIC DNA]</scope>
    <source>
        <strain evidence="1 2">213E</strain>
    </source>
</reference>